<feature type="transmembrane region" description="Helical" evidence="9">
    <location>
        <begin position="257"/>
        <end position="275"/>
    </location>
</feature>
<evidence type="ECO:0000256" key="4">
    <source>
        <dbReference type="ARBA" id="ARBA00022692"/>
    </source>
</evidence>
<keyword evidence="5" id="KW-0053">Apoptosis</keyword>
<evidence type="ECO:0000256" key="6">
    <source>
        <dbReference type="ARBA" id="ARBA00022989"/>
    </source>
</evidence>
<organism evidence="10 11">
    <name type="scientific">Sus scrofa</name>
    <name type="common">Pig</name>
    <dbReference type="NCBI Taxonomy" id="9823"/>
    <lineage>
        <taxon>Eukaryota</taxon>
        <taxon>Metazoa</taxon>
        <taxon>Chordata</taxon>
        <taxon>Craniata</taxon>
        <taxon>Vertebrata</taxon>
        <taxon>Euteleostomi</taxon>
        <taxon>Mammalia</taxon>
        <taxon>Eutheria</taxon>
        <taxon>Laurasiatheria</taxon>
        <taxon>Artiodactyla</taxon>
        <taxon>Suina</taxon>
        <taxon>Suidae</taxon>
        <taxon>Sus</taxon>
    </lineage>
</organism>
<evidence type="ECO:0000256" key="9">
    <source>
        <dbReference type="RuleBase" id="RU910716"/>
    </source>
</evidence>
<feature type="transmembrane region" description="Helical" evidence="9">
    <location>
        <begin position="141"/>
        <end position="164"/>
    </location>
</feature>
<dbReference type="InterPro" id="IPR050895">
    <property type="entry name" value="XK-related_scramblase"/>
</dbReference>
<comment type="catalytic activity">
    <reaction evidence="8">
        <text>a 1,2-diacyl-sn-glycero-3-phospho-L-serine(in) = a 1,2-diacyl-sn-glycero-3-phospho-L-serine(out)</text>
        <dbReference type="Rhea" id="RHEA:38663"/>
        <dbReference type="ChEBI" id="CHEBI:57262"/>
    </reaction>
</comment>
<dbReference type="InterPro" id="IPR018629">
    <property type="entry name" value="XK-rel"/>
</dbReference>
<evidence type="ECO:0000256" key="1">
    <source>
        <dbReference type="ARBA" id="ARBA00004651"/>
    </source>
</evidence>
<feature type="transmembrane region" description="Helical" evidence="9">
    <location>
        <begin position="324"/>
        <end position="343"/>
    </location>
</feature>
<evidence type="ECO:0000256" key="7">
    <source>
        <dbReference type="ARBA" id="ARBA00023136"/>
    </source>
</evidence>
<dbReference type="PANTHER" id="PTHR16024">
    <property type="entry name" value="XK-RELATED PROTEIN"/>
    <property type="match status" value="1"/>
</dbReference>
<evidence type="ECO:0000256" key="5">
    <source>
        <dbReference type="ARBA" id="ARBA00022703"/>
    </source>
</evidence>
<keyword evidence="4 9" id="KW-0812">Transmembrane</keyword>
<sequence length="495" mass="55107">MLGLPAQRSSGPSGLSGVRDLQGGCSARDRWVGCCSDRGVCELDSSPDAAGRGSPAQRHGSGRPGGLCPPLSCHCGPGRGGRVQAQKRRSGRSWRVMPWSLHAVLFRDLVLGVLGTLAFLIDLGADLWAASQYVLSGRYLWAALVLALLGLASVALQFFSWVWLRTDPTGLHASQPPGQRLALLHLLQLGYLYRCVQGLQQGLLVWRQEVPSQFDLDYADFLSLDISMLRLFETFLETTPQLTLVLAIVLQSGSTEYYQWVSICTSFVGISWALLDYHRALRTCLPSKPLLGLGASAIYFLWNLLLLWPRVLVVALFSALFPRYVALHFLGLWLVLLLWVWLQGTDFMPDPCSEWLYRVTVATILYFSWFNVAEGHTRGRAAIHLGFLLSDSLLIVVTWATHGAWLPSGLLLQVLLPVAGVCSLLGLALRLVYYRWLHPSCHWEPDRVDGTRGLYSLEGRQLPQNRRMVQLAKNFFPRDRDKSALSWKGEVNGVL</sequence>
<proteinExistence type="inferred from homology"/>
<dbReference type="Proteomes" id="UP000314985">
    <property type="component" value="Chromosome 6"/>
</dbReference>
<comment type="subcellular location">
    <subcellularLocation>
        <location evidence="1">Cell membrane</location>
        <topology evidence="1">Multi-pass membrane protein</topology>
    </subcellularLocation>
    <subcellularLocation>
        <location evidence="9">Membrane</location>
        <topology evidence="9">Multi-pass membrane protein</topology>
    </subcellularLocation>
</comment>
<dbReference type="Pfam" id="PF09815">
    <property type="entry name" value="XK-related"/>
    <property type="match status" value="1"/>
</dbReference>
<evidence type="ECO:0000313" key="10">
    <source>
        <dbReference type="Ensembl" id="ENSSSCP00070019912.1"/>
    </source>
</evidence>
<evidence type="ECO:0000313" key="11">
    <source>
        <dbReference type="Proteomes" id="UP000314985"/>
    </source>
</evidence>
<feature type="transmembrane region" description="Helical" evidence="9">
    <location>
        <begin position="295"/>
        <end position="317"/>
    </location>
</feature>
<reference evidence="10" key="2">
    <citation type="submission" date="2025-08" db="UniProtKB">
        <authorList>
            <consortium name="Ensembl"/>
        </authorList>
    </citation>
    <scope>IDENTIFICATION</scope>
</reference>
<dbReference type="GO" id="GO:0005886">
    <property type="term" value="C:plasma membrane"/>
    <property type="evidence" value="ECO:0007669"/>
    <property type="project" value="UniProtKB-SubCell"/>
</dbReference>
<evidence type="ECO:0000256" key="8">
    <source>
        <dbReference type="ARBA" id="ARBA00024479"/>
    </source>
</evidence>
<dbReference type="GO" id="GO:0006915">
    <property type="term" value="P:apoptotic process"/>
    <property type="evidence" value="ECO:0007669"/>
    <property type="project" value="UniProtKB-KW"/>
</dbReference>
<name>A0A4X1TU16_PIG</name>
<protein>
    <recommendedName>
        <fullName evidence="9">XK-related protein</fullName>
    </recommendedName>
</protein>
<dbReference type="Ensembl" id="ENSSSCT00070024064.1">
    <property type="protein sequence ID" value="ENSSSCP00070019912.1"/>
    <property type="gene ID" value="ENSSSCG00070012318.1"/>
</dbReference>
<feature type="transmembrane region" description="Helical" evidence="9">
    <location>
        <begin position="355"/>
        <end position="373"/>
    </location>
</feature>
<evidence type="ECO:0000256" key="3">
    <source>
        <dbReference type="ARBA" id="ARBA00022475"/>
    </source>
</evidence>
<reference evidence="10 11" key="1">
    <citation type="submission" date="2017-08" db="EMBL/GenBank/DDBJ databases">
        <title>USMARCv1.0.</title>
        <authorList>
            <person name="Hannum G.I."/>
            <person name="Koren S."/>
            <person name="Schroeder S.G."/>
            <person name="Chin S.C."/>
            <person name="Nonneman D.J."/>
            <person name="Becker S.A."/>
            <person name="Rosen B.D."/>
            <person name="Bickhart D.M."/>
            <person name="Putnam N.H."/>
            <person name="Green R.E."/>
            <person name="Tuggle C.K."/>
            <person name="Liu H."/>
            <person name="Rohrer G.A."/>
            <person name="Warr A."/>
            <person name="Hall R."/>
            <person name="Kim K."/>
            <person name="Hume D.A."/>
            <person name="Talbot R."/>
            <person name="Chow W."/>
            <person name="Howe K."/>
            <person name="Schwartz A.S."/>
            <person name="Watson M."/>
            <person name="Archibald A.L."/>
            <person name="Phillippy A.M."/>
            <person name="Smith T.P.L."/>
        </authorList>
    </citation>
    <scope>NUCLEOTIDE SEQUENCE [LARGE SCALE GENOMIC DNA]</scope>
</reference>
<accession>A0A4X1TU16</accession>
<feature type="transmembrane region" description="Helical" evidence="9">
    <location>
        <begin position="385"/>
        <end position="405"/>
    </location>
</feature>
<evidence type="ECO:0000256" key="2">
    <source>
        <dbReference type="ARBA" id="ARBA00008789"/>
    </source>
</evidence>
<keyword evidence="6 9" id="KW-1133">Transmembrane helix</keyword>
<keyword evidence="3" id="KW-1003">Cell membrane</keyword>
<comment type="similarity">
    <text evidence="2 9">Belongs to the XK family.</text>
</comment>
<feature type="transmembrane region" description="Helical" evidence="9">
    <location>
        <begin position="96"/>
        <end position="121"/>
    </location>
</feature>
<dbReference type="PANTHER" id="PTHR16024:SF8">
    <property type="entry name" value="XK-RELATED PROTEIN 8"/>
    <property type="match status" value="1"/>
</dbReference>
<dbReference type="AlphaFoldDB" id="A0A4X1TU16"/>
<feature type="transmembrane region" description="Helical" evidence="9">
    <location>
        <begin position="411"/>
        <end position="433"/>
    </location>
</feature>
<keyword evidence="7 9" id="KW-0472">Membrane</keyword>